<evidence type="ECO:0000313" key="3">
    <source>
        <dbReference type="Proteomes" id="UP001084650"/>
    </source>
</evidence>
<feature type="region of interest" description="Disordered" evidence="1">
    <location>
        <begin position="126"/>
        <end position="158"/>
    </location>
</feature>
<accession>A0ABT4HJU0</accession>
<proteinExistence type="predicted"/>
<dbReference type="Proteomes" id="UP001084650">
    <property type="component" value="Unassembled WGS sequence"/>
</dbReference>
<evidence type="ECO:0000256" key="1">
    <source>
        <dbReference type="SAM" id="MobiDB-lite"/>
    </source>
</evidence>
<dbReference type="EMBL" id="JAPQYE010000010">
    <property type="protein sequence ID" value="MCZ0730476.1"/>
    <property type="molecule type" value="Genomic_DNA"/>
</dbReference>
<comment type="caution">
    <text evidence="2">The sequence shown here is derived from an EMBL/GenBank/DDBJ whole genome shotgun (WGS) entry which is preliminary data.</text>
</comment>
<feature type="compositionally biased region" description="Basic and acidic residues" evidence="1">
    <location>
        <begin position="126"/>
        <end position="135"/>
    </location>
</feature>
<reference evidence="2" key="1">
    <citation type="submission" date="2022-12" db="EMBL/GenBank/DDBJ databases">
        <title>Whole genome sequence of Mycolicibacterium iranicum strain SBH312.</title>
        <authorList>
            <person name="Jani J."/>
            <person name="Arifin Mustapha Z."/>
            <person name="Ahmed K."/>
            <person name="Kai Ling C."/>
        </authorList>
    </citation>
    <scope>NUCLEOTIDE SEQUENCE</scope>
    <source>
        <strain evidence="2">SBH312</strain>
    </source>
</reference>
<protein>
    <submittedName>
        <fullName evidence="2">Uncharacterized protein</fullName>
    </submittedName>
</protein>
<dbReference type="RefSeq" id="WP_268787042.1">
    <property type="nucleotide sequence ID" value="NZ_JAPQYE010000010.1"/>
</dbReference>
<organism evidence="2 3">
    <name type="scientific">Mycolicibacterium iranicum</name>
    <name type="common">Mycobacterium iranicum</name>
    <dbReference type="NCBI Taxonomy" id="912594"/>
    <lineage>
        <taxon>Bacteria</taxon>
        <taxon>Bacillati</taxon>
        <taxon>Actinomycetota</taxon>
        <taxon>Actinomycetes</taxon>
        <taxon>Mycobacteriales</taxon>
        <taxon>Mycobacteriaceae</taxon>
        <taxon>Mycolicibacterium</taxon>
    </lineage>
</organism>
<sequence length="158" mass="17403">MTATHPPLDGLPEGTLGALFVLFDRIARSRSGGFARWADAMANVISDRLHGTDLAHAPEPLPLSVLHEADILAAAPWLAEVATTGVDRDADRWLKSMAVLMRDHYRQRRGDQALIDAQVAAIDAEFERERQEQRPQSDLSGIPPWSEASQGGRRDPFV</sequence>
<gene>
    <name evidence="2" type="ORF">OY187_20715</name>
</gene>
<keyword evidence="3" id="KW-1185">Reference proteome</keyword>
<name>A0ABT4HJU0_MYCIR</name>
<evidence type="ECO:0000313" key="2">
    <source>
        <dbReference type="EMBL" id="MCZ0730476.1"/>
    </source>
</evidence>